<gene>
    <name evidence="1" type="ORF">MCOR_4300</name>
</gene>
<accession>A0A6J8A710</accession>
<proteinExistence type="predicted"/>
<dbReference type="EMBL" id="CACVKT020000743">
    <property type="protein sequence ID" value="CAC5362571.1"/>
    <property type="molecule type" value="Genomic_DNA"/>
</dbReference>
<reference evidence="1 2" key="1">
    <citation type="submission" date="2020-06" db="EMBL/GenBank/DDBJ databases">
        <authorList>
            <person name="Li R."/>
            <person name="Bekaert M."/>
        </authorList>
    </citation>
    <scope>NUCLEOTIDE SEQUENCE [LARGE SCALE GENOMIC DNA]</scope>
    <source>
        <strain evidence="2">wild</strain>
    </source>
</reference>
<dbReference type="OrthoDB" id="6140638at2759"/>
<dbReference type="PANTHER" id="PTHR47018:SF3">
    <property type="entry name" value="MYCBP-ASSOCIATED PROTEIN"/>
    <property type="match status" value="1"/>
</dbReference>
<dbReference type="Proteomes" id="UP000507470">
    <property type="component" value="Unassembled WGS sequence"/>
</dbReference>
<sequence>MTETQRAQWLLSMPSCADVNTAMQNLTGIKLKVCIQTIPTICFNAIDEEDTHEDNQSEIVSIQQTRKPSLGEEVVITLGGDTICESGVLDDINARIAAKRKGLEVSRTASLWMRYSEMVNILKRFIKAERTGNWELHLQTLQDMLPYFAAAGHNVYAKSAYVYISMMQTLQQDHPDIYRIFLEGYHVFRRSDRYWAGLSTDLVIEEV</sequence>
<evidence type="ECO:0000313" key="2">
    <source>
        <dbReference type="Proteomes" id="UP000507470"/>
    </source>
</evidence>
<dbReference type="AlphaFoldDB" id="A0A6J8A710"/>
<keyword evidence="2" id="KW-1185">Reference proteome</keyword>
<protein>
    <submittedName>
        <fullName evidence="1">Uncharacterized protein</fullName>
    </submittedName>
</protein>
<name>A0A6J8A710_MYTCO</name>
<evidence type="ECO:0000313" key="1">
    <source>
        <dbReference type="EMBL" id="CAC5362571.1"/>
    </source>
</evidence>
<organism evidence="1 2">
    <name type="scientific">Mytilus coruscus</name>
    <name type="common">Sea mussel</name>
    <dbReference type="NCBI Taxonomy" id="42192"/>
    <lineage>
        <taxon>Eukaryota</taxon>
        <taxon>Metazoa</taxon>
        <taxon>Spiralia</taxon>
        <taxon>Lophotrochozoa</taxon>
        <taxon>Mollusca</taxon>
        <taxon>Bivalvia</taxon>
        <taxon>Autobranchia</taxon>
        <taxon>Pteriomorphia</taxon>
        <taxon>Mytilida</taxon>
        <taxon>Mytiloidea</taxon>
        <taxon>Mytilidae</taxon>
        <taxon>Mytilinae</taxon>
        <taxon>Mytilus</taxon>
    </lineage>
</organism>
<dbReference type="PANTHER" id="PTHR47018">
    <property type="entry name" value="CXC DOMAIN-CONTAINING PROTEIN-RELATED"/>
    <property type="match status" value="1"/>
</dbReference>